<comment type="caution">
    <text evidence="6">The sequence shown here is derived from an EMBL/GenBank/DDBJ whole genome shotgun (WGS) entry which is preliminary data.</text>
</comment>
<dbReference type="InterPro" id="IPR023213">
    <property type="entry name" value="CAT-like_dom_sf"/>
</dbReference>
<dbReference type="Pfam" id="PF13193">
    <property type="entry name" value="AMP-binding_C"/>
    <property type="match status" value="1"/>
</dbReference>
<dbReference type="PANTHER" id="PTHR45527:SF1">
    <property type="entry name" value="FATTY ACID SYNTHASE"/>
    <property type="match status" value="1"/>
</dbReference>
<dbReference type="Gene3D" id="1.10.1200.10">
    <property type="entry name" value="ACP-like"/>
    <property type="match status" value="1"/>
</dbReference>
<feature type="transmembrane region" description="Helical" evidence="4">
    <location>
        <begin position="1587"/>
        <end position="1606"/>
    </location>
</feature>
<feature type="domain" description="Carrier" evidence="5">
    <location>
        <begin position="969"/>
        <end position="1044"/>
    </location>
</feature>
<dbReference type="Pfam" id="PF07690">
    <property type="entry name" value="MFS_1"/>
    <property type="match status" value="1"/>
</dbReference>
<dbReference type="InterPro" id="IPR001031">
    <property type="entry name" value="Thioesterase"/>
</dbReference>
<keyword evidence="4" id="KW-0472">Membrane</keyword>
<evidence type="ECO:0000313" key="6">
    <source>
        <dbReference type="EMBL" id="GAA2393648.1"/>
    </source>
</evidence>
<sequence>MTGTSAQSPADIRRALLARRLRARPAAQTVPRRPDGPAPLSYAQERLFFLDRHTAAGTAYTIPFVQRLRGPLDTGRLRAALAAAAGRHVALRTRFTEDADGVPLAAIAADADGCFPLTEAAAPGPEEARALVDAFLQERFDLAAGPTARALLIRLAAGDHVLALAVHHIAADGWSMGVLWRDLMAAYTGVPQPEPPVGYDDFAAWQRARAGDPADLAYWRDHLAGVAPLDLPTDRPRPAEQTYAGAAHGFTMGEELTAGLTALGQDHGATPFMTLTAALAALLGHAAGQDDVTVGSPVAGRAAPELDDVVGCFLNMLTLRVDLAGDPTFTELLLRVREVVLGAFTHQELPFERLVADLNVARDVARSPLFQVILSMQNYEGTVAGGDGGGDGLDVEGFSPESWSTRYDLELYVTAEGPALSGTFIYNTALFDAATVQRLAGRLVALLRAAVAAPDTRLAALGRPDADERRLVVEAFNDTAAEHPADVTVHGLIVAQAARTPDAVAVRCGTDELSYVDLDRRSAALAGALAERGVGPGDVVAIRAERSVELVVALLGILRSGAAYLPLDPEYPAERLDFMVADSGARLVLDRGLLPPANDTAAPDRGGPHDTAYVIYTSGSTGRPKGVANAHRGIVNRLLWMQDEYRLGPDDVVLQKTPTSFDVSVWELFWPLLAGARLVLAAPGGHKDAAYLRDLIAAERVTTVHFVPSMLAMFLAADGVERCATLRRVICSGEELPVDLARRCLQRLPARLFNLYGPTEAAIDVSAWECREDALRDRARVPIGAPVDNTRLYVLDAHGEPVGVGVPGELYIGGVQVATGYVGRPALTAERFVPDPFGPPGARLYRTGDRARWRADGTVEFLGRLDHQVKLRGFRIELGEIEAALRAQAGIDDAVVLVREDRPGDQRLVAYLVGGEPDRAALRRSLPDFMVPTAYVRLDALPLTPNGKLDRRALPAPVTERDASVALVPPATPTEHAVAEVWREALDVTDLGVDDDFFDLGGHSLTATRVVARLRRLTDARVSVMDLFKHRTVRELARLIDAPPDAAGQGLLHELTPRRTGTPALSFVCVPYGGGSAVVYQPLADALPATHALWALAIPGHDIGLREQRLPFDELAAACVAEIQQKVTGPVALYGHCVGSALTVEIARRLEAAGRDVEAVYIGASFPFARPKGPWSRLGRRGGLEALRSDRGYQNWLVSMGIAMNDLDPGQAREIVRAMRREAQEAKEYFSGLFSSSPARLRAPMVTVAGEYDPDTDYYQERYREWHFLADRSAVVVLREAGHYFLKYRAGELAAIVTRAHRADAAEVLPGPGDGDGWWLHAVSTATGPVAPAGPQPSMGRFLPIAAGQLVSLVGSALTEFAVPLWIYVTTGSLARFALFAVIGLVPGILVMPLAGTIVDRYDRRRVMMIADAAAGLVQLAMGVLLWTGHLQVWHIYPLLGCLSVALTFQRLAYGSAIPQLVPKRYLGHANGIVQSAQGTAQLLVPLIAAGLLAAIGLSGILVIDVVSYAVAVLTVALIRFPGAMAWRRRESVLAELTEGVRYSWGNTDFRRLLRFFAILNIFLSPLFLLVSPLVLSLGGLGDVARASFAGGIGVTLGGLAMTIWGGPRRQRVRGMALAIFGLAVGCLIAGARPDLLAITVGAGVMSLGLTLLNGIYFTLIQVKVPQRFHGRVLALNTLVAWSTLPLGFGVIAPLGSALAGPLLEPGGALASTVGVLIGTGPGRGIALIYLVFALAMAAWAATALRGRLARFDQDVPDALPDDLIGLEALRRQDGPATGESR</sequence>
<feature type="transmembrane region" description="Helical" evidence="4">
    <location>
        <begin position="1407"/>
        <end position="1428"/>
    </location>
</feature>
<dbReference type="InterPro" id="IPR036736">
    <property type="entry name" value="ACP-like_sf"/>
</dbReference>
<keyword evidence="7" id="KW-1185">Reference proteome</keyword>
<dbReference type="InterPro" id="IPR045851">
    <property type="entry name" value="AMP-bd_C_sf"/>
</dbReference>
<dbReference type="InterPro" id="IPR011701">
    <property type="entry name" value="MFS"/>
</dbReference>
<dbReference type="InterPro" id="IPR025110">
    <property type="entry name" value="AMP-bd_C"/>
</dbReference>
<evidence type="ECO:0000256" key="2">
    <source>
        <dbReference type="ARBA" id="ARBA00022450"/>
    </source>
</evidence>
<keyword evidence="4" id="KW-1133">Transmembrane helix</keyword>
<keyword evidence="3" id="KW-0597">Phosphoprotein</keyword>
<dbReference type="PROSITE" id="PS00455">
    <property type="entry name" value="AMP_BINDING"/>
    <property type="match status" value="1"/>
</dbReference>
<keyword evidence="4" id="KW-0812">Transmembrane</keyword>
<feature type="transmembrane region" description="Helical" evidence="4">
    <location>
        <begin position="1553"/>
        <end position="1575"/>
    </location>
</feature>
<dbReference type="Pfam" id="PF00550">
    <property type="entry name" value="PP-binding"/>
    <property type="match status" value="1"/>
</dbReference>
<feature type="transmembrane region" description="Helical" evidence="4">
    <location>
        <begin position="1374"/>
        <end position="1395"/>
    </location>
</feature>
<evidence type="ECO:0000256" key="1">
    <source>
        <dbReference type="ARBA" id="ARBA00001957"/>
    </source>
</evidence>
<dbReference type="Proteomes" id="UP001501444">
    <property type="component" value="Unassembled WGS sequence"/>
</dbReference>
<organism evidence="6 7">
    <name type="scientific">Dactylosporangium salmoneum</name>
    <dbReference type="NCBI Taxonomy" id="53361"/>
    <lineage>
        <taxon>Bacteria</taxon>
        <taxon>Bacillati</taxon>
        <taxon>Actinomycetota</taxon>
        <taxon>Actinomycetes</taxon>
        <taxon>Micromonosporales</taxon>
        <taxon>Micromonosporaceae</taxon>
        <taxon>Dactylosporangium</taxon>
    </lineage>
</organism>
<dbReference type="InterPro" id="IPR020845">
    <property type="entry name" value="AMP-binding_CS"/>
</dbReference>
<evidence type="ECO:0000256" key="4">
    <source>
        <dbReference type="SAM" id="Phobius"/>
    </source>
</evidence>
<feature type="transmembrane region" description="Helical" evidence="4">
    <location>
        <begin position="1673"/>
        <end position="1695"/>
    </location>
</feature>
<dbReference type="Gene3D" id="1.20.1250.20">
    <property type="entry name" value="MFS general substrate transporter like domains"/>
    <property type="match status" value="1"/>
</dbReference>
<dbReference type="SUPFAM" id="SSF56801">
    <property type="entry name" value="Acetyl-CoA synthetase-like"/>
    <property type="match status" value="1"/>
</dbReference>
<dbReference type="Pfam" id="PF00668">
    <property type="entry name" value="Condensation"/>
    <property type="match status" value="1"/>
</dbReference>
<dbReference type="InterPro" id="IPR006162">
    <property type="entry name" value="Ppantetheine_attach_site"/>
</dbReference>
<evidence type="ECO:0000259" key="5">
    <source>
        <dbReference type="PROSITE" id="PS50075"/>
    </source>
</evidence>
<feature type="transmembrane region" description="Helical" evidence="4">
    <location>
        <begin position="1483"/>
        <end position="1503"/>
    </location>
</feature>
<dbReference type="InterPro" id="IPR020806">
    <property type="entry name" value="PKS_PP-bd"/>
</dbReference>
<feature type="transmembrane region" description="Helical" evidence="4">
    <location>
        <begin position="1613"/>
        <end position="1632"/>
    </location>
</feature>
<dbReference type="SUPFAM" id="SSF52777">
    <property type="entry name" value="CoA-dependent acyltransferases"/>
    <property type="match status" value="2"/>
</dbReference>
<dbReference type="Gene3D" id="3.30.559.30">
    <property type="entry name" value="Nonribosomal peptide synthetase, condensation domain"/>
    <property type="match status" value="1"/>
</dbReference>
<dbReference type="InterPro" id="IPR036259">
    <property type="entry name" value="MFS_trans_sf"/>
</dbReference>
<dbReference type="Gene3D" id="3.40.50.980">
    <property type="match status" value="2"/>
</dbReference>
<proteinExistence type="predicted"/>
<evidence type="ECO:0000313" key="7">
    <source>
        <dbReference type="Proteomes" id="UP001501444"/>
    </source>
</evidence>
<dbReference type="EMBL" id="BAAARV010000136">
    <property type="protein sequence ID" value="GAA2393648.1"/>
    <property type="molecule type" value="Genomic_DNA"/>
</dbReference>
<comment type="cofactor">
    <cofactor evidence="1">
        <name>pantetheine 4'-phosphate</name>
        <dbReference type="ChEBI" id="CHEBI:47942"/>
    </cofactor>
</comment>
<dbReference type="Pfam" id="PF00501">
    <property type="entry name" value="AMP-binding"/>
    <property type="match status" value="1"/>
</dbReference>
<dbReference type="InterPro" id="IPR029058">
    <property type="entry name" value="AB_hydrolase_fold"/>
</dbReference>
<dbReference type="Pfam" id="PF00975">
    <property type="entry name" value="Thioesterase"/>
    <property type="match status" value="1"/>
</dbReference>
<dbReference type="CDD" id="cd17646">
    <property type="entry name" value="A_NRPS_AB3403-like"/>
    <property type="match status" value="1"/>
</dbReference>
<protein>
    <recommendedName>
        <fullName evidence="5">Carrier domain-containing protein</fullName>
    </recommendedName>
</protein>
<feature type="transmembrane region" description="Helical" evidence="4">
    <location>
        <begin position="1638"/>
        <end position="1661"/>
    </location>
</feature>
<gene>
    <name evidence="6" type="ORF">GCM10010170_106880</name>
</gene>
<dbReference type="PROSITE" id="PS00012">
    <property type="entry name" value="PHOSPHOPANTETHEINE"/>
    <property type="match status" value="1"/>
</dbReference>
<dbReference type="SMART" id="SM00823">
    <property type="entry name" value="PKS_PP"/>
    <property type="match status" value="1"/>
</dbReference>
<name>A0ABP5V3L7_9ACTN</name>
<feature type="transmembrane region" description="Helical" evidence="4">
    <location>
        <begin position="1434"/>
        <end position="1454"/>
    </location>
</feature>
<dbReference type="RefSeq" id="WP_344620474.1">
    <property type="nucleotide sequence ID" value="NZ_BAAARV010000136.1"/>
</dbReference>
<dbReference type="InterPro" id="IPR010071">
    <property type="entry name" value="AA_adenyl_dom"/>
</dbReference>
<dbReference type="SUPFAM" id="SSF53474">
    <property type="entry name" value="alpha/beta-Hydrolases"/>
    <property type="match status" value="1"/>
</dbReference>
<dbReference type="Gene3D" id="2.30.38.10">
    <property type="entry name" value="Luciferase, Domain 3"/>
    <property type="match status" value="1"/>
</dbReference>
<keyword evidence="2" id="KW-0596">Phosphopantetheine</keyword>
<dbReference type="CDD" id="cd06173">
    <property type="entry name" value="MFS_MefA_like"/>
    <property type="match status" value="1"/>
</dbReference>
<feature type="transmembrane region" description="Helical" evidence="4">
    <location>
        <begin position="1725"/>
        <end position="1745"/>
    </location>
</feature>
<reference evidence="7" key="1">
    <citation type="journal article" date="2019" name="Int. J. Syst. Evol. Microbiol.">
        <title>The Global Catalogue of Microorganisms (GCM) 10K type strain sequencing project: providing services to taxonomists for standard genome sequencing and annotation.</title>
        <authorList>
            <consortium name="The Broad Institute Genomics Platform"/>
            <consortium name="The Broad Institute Genome Sequencing Center for Infectious Disease"/>
            <person name="Wu L."/>
            <person name="Ma J."/>
        </authorList>
    </citation>
    <scope>NUCLEOTIDE SEQUENCE [LARGE SCALE GENOMIC DNA]</scope>
    <source>
        <strain evidence="7">JCM 3272</strain>
    </source>
</reference>
<accession>A0ABP5V3L7</accession>
<dbReference type="PANTHER" id="PTHR45527">
    <property type="entry name" value="NONRIBOSOMAL PEPTIDE SYNTHETASE"/>
    <property type="match status" value="1"/>
</dbReference>
<dbReference type="PROSITE" id="PS50075">
    <property type="entry name" value="CARRIER"/>
    <property type="match status" value="1"/>
</dbReference>
<dbReference type="Gene3D" id="3.30.300.30">
    <property type="match status" value="1"/>
</dbReference>
<dbReference type="Gene3D" id="3.40.50.1820">
    <property type="entry name" value="alpha/beta hydrolase"/>
    <property type="match status" value="1"/>
</dbReference>
<evidence type="ECO:0000256" key="3">
    <source>
        <dbReference type="ARBA" id="ARBA00022553"/>
    </source>
</evidence>
<dbReference type="SUPFAM" id="SSF103473">
    <property type="entry name" value="MFS general substrate transporter"/>
    <property type="match status" value="1"/>
</dbReference>
<dbReference type="CDD" id="cd19531">
    <property type="entry name" value="LCL_NRPS-like"/>
    <property type="match status" value="1"/>
</dbReference>
<dbReference type="Gene3D" id="3.30.559.10">
    <property type="entry name" value="Chloramphenicol acetyltransferase-like domain"/>
    <property type="match status" value="1"/>
</dbReference>
<dbReference type="NCBIfam" id="TIGR01733">
    <property type="entry name" value="AA-adenyl-dom"/>
    <property type="match status" value="1"/>
</dbReference>
<dbReference type="InterPro" id="IPR001242">
    <property type="entry name" value="Condensation_dom"/>
</dbReference>
<dbReference type="InterPro" id="IPR009081">
    <property type="entry name" value="PP-bd_ACP"/>
</dbReference>
<dbReference type="InterPro" id="IPR000873">
    <property type="entry name" value="AMP-dep_synth/lig_dom"/>
</dbReference>